<evidence type="ECO:0000256" key="1">
    <source>
        <dbReference type="SAM" id="MobiDB-lite"/>
    </source>
</evidence>
<evidence type="ECO:0000313" key="2">
    <source>
        <dbReference type="EMBL" id="CAD5218183.1"/>
    </source>
</evidence>
<dbReference type="OrthoDB" id="5789754at2759"/>
<dbReference type="Proteomes" id="UP000783686">
    <property type="component" value="Unassembled WGS sequence"/>
</dbReference>
<feature type="region of interest" description="Disordered" evidence="1">
    <location>
        <begin position="185"/>
        <end position="252"/>
    </location>
</feature>
<dbReference type="EMBL" id="CAJFCW020000004">
    <property type="protein sequence ID" value="CAG9109534.1"/>
    <property type="molecule type" value="Genomic_DNA"/>
</dbReference>
<dbReference type="EMBL" id="CAJFDH010000004">
    <property type="protein sequence ID" value="CAD5218183.1"/>
    <property type="molecule type" value="Genomic_DNA"/>
</dbReference>
<protein>
    <submittedName>
        <fullName evidence="2">Uncharacterized protein</fullName>
    </submittedName>
</protein>
<evidence type="ECO:0000313" key="3">
    <source>
        <dbReference type="Proteomes" id="UP000614601"/>
    </source>
</evidence>
<organism evidence="2 3">
    <name type="scientific">Bursaphelenchus okinawaensis</name>
    <dbReference type="NCBI Taxonomy" id="465554"/>
    <lineage>
        <taxon>Eukaryota</taxon>
        <taxon>Metazoa</taxon>
        <taxon>Ecdysozoa</taxon>
        <taxon>Nematoda</taxon>
        <taxon>Chromadorea</taxon>
        <taxon>Rhabditida</taxon>
        <taxon>Tylenchina</taxon>
        <taxon>Tylenchomorpha</taxon>
        <taxon>Aphelenchoidea</taxon>
        <taxon>Aphelenchoididae</taxon>
        <taxon>Bursaphelenchus</taxon>
    </lineage>
</organism>
<keyword evidence="3" id="KW-1185">Reference proteome</keyword>
<gene>
    <name evidence="2" type="ORF">BOKJ2_LOCUS7393</name>
</gene>
<feature type="compositionally biased region" description="Polar residues" evidence="1">
    <location>
        <begin position="239"/>
        <end position="252"/>
    </location>
</feature>
<name>A0A811KS70_9BILA</name>
<reference evidence="2" key="1">
    <citation type="submission" date="2020-09" db="EMBL/GenBank/DDBJ databases">
        <authorList>
            <person name="Kikuchi T."/>
        </authorList>
    </citation>
    <scope>NUCLEOTIDE SEQUENCE</scope>
    <source>
        <strain evidence="2">SH1</strain>
    </source>
</reference>
<accession>A0A811KS70</accession>
<dbReference type="AlphaFoldDB" id="A0A811KS70"/>
<sequence length="252" mass="27909">MNAFLHIQKFLRRRRAKRLREQQNLLYSLNLPSSFPCLIEPHLEERCCQHSPHSIVREMQIIHAPEPLPSYSQAVITALRPSWTPPVENSTSEEPLPPTYSVTCLNETLEPSEDLNNNINGGDTDSLLNRMPCEEGAPPAYDQIEIERQLDLNLIDSSAQAAKGPNRARAQFENLQPAPEVGMQAAGHPNVPDAGSQAAKNHNEARAQVTNEQIQNDLQTASTPEARTHVSTDCEANAQAANDQIESRAQNA</sequence>
<dbReference type="Proteomes" id="UP000614601">
    <property type="component" value="Unassembled WGS sequence"/>
</dbReference>
<feature type="compositionally biased region" description="Polar residues" evidence="1">
    <location>
        <begin position="208"/>
        <end position="225"/>
    </location>
</feature>
<comment type="caution">
    <text evidence="2">The sequence shown here is derived from an EMBL/GenBank/DDBJ whole genome shotgun (WGS) entry which is preliminary data.</text>
</comment>
<proteinExistence type="predicted"/>